<keyword evidence="5" id="KW-1185">Reference proteome</keyword>
<feature type="binding site" evidence="3">
    <location>
        <position position="134"/>
    </location>
    <ligand>
        <name>a divalent metal cation</name>
        <dbReference type="ChEBI" id="CHEBI:60240"/>
    </ligand>
</feature>
<reference evidence="4 5" key="1">
    <citation type="submission" date="2014-09" db="EMBL/GenBank/DDBJ databases">
        <title>Sporocytophaga myxococcoides PG-01 genome sequencing.</title>
        <authorList>
            <person name="Liu L."/>
            <person name="Gao P.J."/>
            <person name="Chen G.J."/>
            <person name="Wang L.S."/>
        </authorList>
    </citation>
    <scope>NUCLEOTIDE SEQUENCE [LARGE SCALE GENOMIC DNA]</scope>
    <source>
        <strain evidence="4 5">PG-01</strain>
    </source>
</reference>
<proteinExistence type="inferred from homology"/>
<evidence type="ECO:0000256" key="1">
    <source>
        <dbReference type="ARBA" id="ARBA00008635"/>
    </source>
</evidence>
<organism evidence="4 5">
    <name type="scientific">Sporocytophaga myxococcoides</name>
    <dbReference type="NCBI Taxonomy" id="153721"/>
    <lineage>
        <taxon>Bacteria</taxon>
        <taxon>Pseudomonadati</taxon>
        <taxon>Bacteroidota</taxon>
        <taxon>Cytophagia</taxon>
        <taxon>Cytophagales</taxon>
        <taxon>Cytophagaceae</taxon>
        <taxon>Sporocytophaga</taxon>
    </lineage>
</organism>
<dbReference type="InterPro" id="IPR007837">
    <property type="entry name" value="DinB"/>
</dbReference>
<dbReference type="AlphaFoldDB" id="A0A098LIG8"/>
<evidence type="ECO:0000313" key="4">
    <source>
        <dbReference type="EMBL" id="GAL85968.1"/>
    </source>
</evidence>
<keyword evidence="2 3" id="KW-0479">Metal-binding</keyword>
<dbReference type="GO" id="GO:0046872">
    <property type="term" value="F:metal ion binding"/>
    <property type="evidence" value="ECO:0007669"/>
    <property type="project" value="UniProtKB-KW"/>
</dbReference>
<evidence type="ECO:0008006" key="6">
    <source>
        <dbReference type="Google" id="ProtNLM"/>
    </source>
</evidence>
<dbReference type="Pfam" id="PF05163">
    <property type="entry name" value="DinB"/>
    <property type="match status" value="1"/>
</dbReference>
<dbReference type="RefSeq" id="WP_045465057.1">
    <property type="nucleotide sequence ID" value="NZ_BBLT01000006.1"/>
</dbReference>
<dbReference type="eggNOG" id="COG2318">
    <property type="taxonomic scope" value="Bacteria"/>
</dbReference>
<gene>
    <name evidence="4" type="ORF">MYP_3197</name>
</gene>
<evidence type="ECO:0000313" key="5">
    <source>
        <dbReference type="Proteomes" id="UP000030185"/>
    </source>
</evidence>
<dbReference type="SUPFAM" id="SSF109854">
    <property type="entry name" value="DinB/YfiT-like putative metalloenzymes"/>
    <property type="match status" value="1"/>
</dbReference>
<dbReference type="EMBL" id="BBLT01000006">
    <property type="protein sequence ID" value="GAL85968.1"/>
    <property type="molecule type" value="Genomic_DNA"/>
</dbReference>
<feature type="binding site" evidence="3">
    <location>
        <position position="138"/>
    </location>
    <ligand>
        <name>a divalent metal cation</name>
        <dbReference type="ChEBI" id="CHEBI:60240"/>
    </ligand>
</feature>
<evidence type="ECO:0000256" key="3">
    <source>
        <dbReference type="PIRSR" id="PIRSR607837-1"/>
    </source>
</evidence>
<dbReference type="OrthoDB" id="119432at2"/>
<protein>
    <recommendedName>
        <fullName evidence="6">Damage-inducible protein DinB</fullName>
    </recommendedName>
</protein>
<comment type="similarity">
    <text evidence="1">Belongs to the DinB family.</text>
</comment>
<sequence>MGSTIMTSSILRELDKEVPSTRNCLERVPENLYGYKPHPTSMELGYLTTLVAQIPLWIAAMIENGEIDLATFTRLSPKSTTEMVSYFEDNIYKAKTSLHNIKDEDLSRTFTLKTQGKVLISQKLEESISEAINHWIHHRGQLTVYMRMNGIPVPSIYGPSADENPFK</sequence>
<name>A0A098LIG8_9BACT</name>
<comment type="caution">
    <text evidence="4">The sequence shown here is derived from an EMBL/GenBank/DDBJ whole genome shotgun (WGS) entry which is preliminary data.</text>
</comment>
<dbReference type="STRING" id="153721.MYP_3197"/>
<accession>A0A098LIG8</accession>
<dbReference type="Proteomes" id="UP000030185">
    <property type="component" value="Unassembled WGS sequence"/>
</dbReference>
<dbReference type="InterPro" id="IPR034660">
    <property type="entry name" value="DinB/YfiT-like"/>
</dbReference>
<dbReference type="Gene3D" id="1.20.120.450">
    <property type="entry name" value="dinb family like domain"/>
    <property type="match status" value="1"/>
</dbReference>
<evidence type="ECO:0000256" key="2">
    <source>
        <dbReference type="ARBA" id="ARBA00022723"/>
    </source>
</evidence>